<comment type="caution">
    <text evidence="4">The sequence shown here is derived from an EMBL/GenBank/DDBJ whole genome shotgun (WGS) entry which is preliminary data.</text>
</comment>
<evidence type="ECO:0000313" key="4">
    <source>
        <dbReference type="EMBL" id="ELY61908.1"/>
    </source>
</evidence>
<sequence length="217" mass="23993">MTSKSDSQSRFFVEPGVDERSDNSHGLDQSEIFHILQTNRRRDVIAYLLNEDGPVKMRDIAEIIAADEHDTTVGELTSVQRQRVYIPLYQTHLPKLDTKRIIEYDKARGIVRPAERLETFRPYLDVAKSRGDRGSPKRSSDRSHFADAFNRYYVAATAANTGLIVTSAAGLLSLPGTTLAAITTSLFVLAVGATAIADSSAREATEDGSATTLRYRE</sequence>
<dbReference type="eggNOG" id="arCOG03828">
    <property type="taxonomic scope" value="Archaea"/>
</dbReference>
<evidence type="ECO:0000259" key="3">
    <source>
        <dbReference type="Pfam" id="PF24035"/>
    </source>
</evidence>
<dbReference type="RefSeq" id="WP_007257608.1">
    <property type="nucleotide sequence ID" value="NZ_AOHZ01000009.1"/>
</dbReference>
<dbReference type="EMBL" id="AOHZ01000009">
    <property type="protein sequence ID" value="ELY61908.1"/>
    <property type="molecule type" value="Genomic_DNA"/>
</dbReference>
<dbReference type="Proteomes" id="UP000011602">
    <property type="component" value="Unassembled WGS sequence"/>
</dbReference>
<gene>
    <name evidence="4" type="ORF">C493_01470</name>
</gene>
<dbReference type="InterPro" id="IPR055768">
    <property type="entry name" value="DUF7344"/>
</dbReference>
<accession>L9XML8</accession>
<dbReference type="AlphaFoldDB" id="L9XML8"/>
<feature type="compositionally biased region" description="Polar residues" evidence="1">
    <location>
        <begin position="1"/>
        <end position="10"/>
    </location>
</feature>
<feature type="domain" description="DUF7344" evidence="3">
    <location>
        <begin position="33"/>
        <end position="112"/>
    </location>
</feature>
<keyword evidence="2" id="KW-0812">Transmembrane</keyword>
<name>L9XML8_9EURY</name>
<feature type="transmembrane region" description="Helical" evidence="2">
    <location>
        <begin position="178"/>
        <end position="197"/>
    </location>
</feature>
<evidence type="ECO:0000256" key="1">
    <source>
        <dbReference type="SAM" id="MobiDB-lite"/>
    </source>
</evidence>
<organism evidence="4 5">
    <name type="scientific">Natronolimnohabitans innermongolicus JCM 12255</name>
    <dbReference type="NCBI Taxonomy" id="1227499"/>
    <lineage>
        <taxon>Archaea</taxon>
        <taxon>Methanobacteriati</taxon>
        <taxon>Methanobacteriota</taxon>
        <taxon>Stenosarchaea group</taxon>
        <taxon>Halobacteria</taxon>
        <taxon>Halobacteriales</taxon>
        <taxon>Natrialbaceae</taxon>
        <taxon>Natronolimnohabitans</taxon>
    </lineage>
</organism>
<feature type="transmembrane region" description="Helical" evidence="2">
    <location>
        <begin position="152"/>
        <end position="172"/>
    </location>
</feature>
<dbReference type="Pfam" id="PF24035">
    <property type="entry name" value="DUF7344"/>
    <property type="match status" value="1"/>
</dbReference>
<feature type="region of interest" description="Disordered" evidence="1">
    <location>
        <begin position="1"/>
        <end position="25"/>
    </location>
</feature>
<keyword evidence="5" id="KW-1185">Reference proteome</keyword>
<evidence type="ECO:0000256" key="2">
    <source>
        <dbReference type="SAM" id="Phobius"/>
    </source>
</evidence>
<keyword evidence="2" id="KW-0472">Membrane</keyword>
<protein>
    <recommendedName>
        <fullName evidence="3">DUF7344 domain-containing protein</fullName>
    </recommendedName>
</protein>
<proteinExistence type="predicted"/>
<reference evidence="4 5" key="1">
    <citation type="journal article" date="2014" name="PLoS Genet.">
        <title>Phylogenetically driven sequencing of extremely halophilic archaea reveals strategies for static and dynamic osmo-response.</title>
        <authorList>
            <person name="Becker E.A."/>
            <person name="Seitzer P.M."/>
            <person name="Tritt A."/>
            <person name="Larsen D."/>
            <person name="Krusor M."/>
            <person name="Yao A.I."/>
            <person name="Wu D."/>
            <person name="Madern D."/>
            <person name="Eisen J.A."/>
            <person name="Darling A.E."/>
            <person name="Facciotti M.T."/>
        </authorList>
    </citation>
    <scope>NUCLEOTIDE SEQUENCE [LARGE SCALE GENOMIC DNA]</scope>
    <source>
        <strain evidence="4 5">JCM 12255</strain>
    </source>
</reference>
<keyword evidence="2" id="KW-1133">Transmembrane helix</keyword>
<evidence type="ECO:0000313" key="5">
    <source>
        <dbReference type="Proteomes" id="UP000011602"/>
    </source>
</evidence>